<evidence type="ECO:0000256" key="2">
    <source>
        <dbReference type="ARBA" id="ARBA00022989"/>
    </source>
</evidence>
<feature type="transmembrane region" description="Helical" evidence="4">
    <location>
        <begin position="311"/>
        <end position="334"/>
    </location>
</feature>
<dbReference type="InterPro" id="IPR050327">
    <property type="entry name" value="Proton-linked_MCT"/>
</dbReference>
<dbReference type="InterPro" id="IPR020846">
    <property type="entry name" value="MFS_dom"/>
</dbReference>
<accession>A0A918VIV4</accession>
<organism evidence="6 7">
    <name type="scientific">Novosphingobium arvoryzae</name>
    <dbReference type="NCBI Taxonomy" id="1256514"/>
    <lineage>
        <taxon>Bacteria</taxon>
        <taxon>Pseudomonadati</taxon>
        <taxon>Pseudomonadota</taxon>
        <taxon>Alphaproteobacteria</taxon>
        <taxon>Sphingomonadales</taxon>
        <taxon>Sphingomonadaceae</taxon>
        <taxon>Novosphingobium</taxon>
    </lineage>
</organism>
<reference evidence="6" key="1">
    <citation type="journal article" date="2014" name="Int. J. Syst. Evol. Microbiol.">
        <title>Complete genome sequence of Corynebacterium casei LMG S-19264T (=DSM 44701T), isolated from a smear-ripened cheese.</title>
        <authorList>
            <consortium name="US DOE Joint Genome Institute (JGI-PGF)"/>
            <person name="Walter F."/>
            <person name="Albersmeier A."/>
            <person name="Kalinowski J."/>
            <person name="Ruckert C."/>
        </authorList>
    </citation>
    <scope>NUCLEOTIDE SEQUENCE</scope>
    <source>
        <strain evidence="6">KCTC 32422</strain>
    </source>
</reference>
<feature type="domain" description="Major facilitator superfamily (MFS) profile" evidence="5">
    <location>
        <begin position="1"/>
        <end position="397"/>
    </location>
</feature>
<evidence type="ECO:0000313" key="7">
    <source>
        <dbReference type="Proteomes" id="UP000634139"/>
    </source>
</evidence>
<keyword evidence="1 4" id="KW-0812">Transmembrane</keyword>
<feature type="transmembrane region" description="Helical" evidence="4">
    <location>
        <begin position="18"/>
        <end position="42"/>
    </location>
</feature>
<feature type="transmembrane region" description="Helical" evidence="4">
    <location>
        <begin position="141"/>
        <end position="162"/>
    </location>
</feature>
<dbReference type="RefSeq" id="WP_189541443.1">
    <property type="nucleotide sequence ID" value="NZ_BMZD01000005.1"/>
</dbReference>
<dbReference type="EMBL" id="BMZD01000005">
    <property type="protein sequence ID" value="GHA00828.1"/>
    <property type="molecule type" value="Genomic_DNA"/>
</dbReference>
<feature type="transmembrane region" description="Helical" evidence="4">
    <location>
        <begin position="375"/>
        <end position="394"/>
    </location>
</feature>
<dbReference type="Proteomes" id="UP000634139">
    <property type="component" value="Unassembled WGS sequence"/>
</dbReference>
<keyword evidence="2 4" id="KW-1133">Transmembrane helix</keyword>
<dbReference type="SUPFAM" id="SSF103473">
    <property type="entry name" value="MFS general substrate transporter"/>
    <property type="match status" value="1"/>
</dbReference>
<dbReference type="Gene3D" id="1.20.1250.20">
    <property type="entry name" value="MFS general substrate transporter like domains"/>
    <property type="match status" value="2"/>
</dbReference>
<dbReference type="InterPro" id="IPR036259">
    <property type="entry name" value="MFS_trans_sf"/>
</dbReference>
<evidence type="ECO:0000256" key="4">
    <source>
        <dbReference type="SAM" id="Phobius"/>
    </source>
</evidence>
<protein>
    <submittedName>
        <fullName evidence="6">MFS transporter</fullName>
    </submittedName>
</protein>
<dbReference type="PANTHER" id="PTHR11360:SF290">
    <property type="entry name" value="MONOCARBOXYLATE MFS PERMEASE"/>
    <property type="match status" value="1"/>
</dbReference>
<evidence type="ECO:0000256" key="1">
    <source>
        <dbReference type="ARBA" id="ARBA00022692"/>
    </source>
</evidence>
<dbReference type="AlphaFoldDB" id="A0A918VIV4"/>
<evidence type="ECO:0000259" key="5">
    <source>
        <dbReference type="PROSITE" id="PS50850"/>
    </source>
</evidence>
<feature type="transmembrane region" description="Helical" evidence="4">
    <location>
        <begin position="54"/>
        <end position="72"/>
    </location>
</feature>
<comment type="caution">
    <text evidence="6">The sequence shown here is derived from an EMBL/GenBank/DDBJ whole genome shotgun (WGS) entry which is preliminary data.</text>
</comment>
<feature type="transmembrane region" description="Helical" evidence="4">
    <location>
        <begin position="84"/>
        <end position="103"/>
    </location>
</feature>
<dbReference type="InterPro" id="IPR011701">
    <property type="entry name" value="MFS"/>
</dbReference>
<name>A0A918VIV4_9SPHN</name>
<proteinExistence type="predicted"/>
<dbReference type="PANTHER" id="PTHR11360">
    <property type="entry name" value="MONOCARBOXYLATE TRANSPORTER"/>
    <property type="match status" value="1"/>
</dbReference>
<feature type="transmembrane region" description="Helical" evidence="4">
    <location>
        <begin position="287"/>
        <end position="305"/>
    </location>
</feature>
<evidence type="ECO:0000313" key="6">
    <source>
        <dbReference type="EMBL" id="GHA00828.1"/>
    </source>
</evidence>
<dbReference type="PROSITE" id="PS50850">
    <property type="entry name" value="MFS"/>
    <property type="match status" value="1"/>
</dbReference>
<keyword evidence="7" id="KW-1185">Reference proteome</keyword>
<gene>
    <name evidence="6" type="ORF">GCM10011617_21820</name>
</gene>
<feature type="transmembrane region" description="Helical" evidence="4">
    <location>
        <begin position="109"/>
        <end position="129"/>
    </location>
</feature>
<reference evidence="6" key="2">
    <citation type="submission" date="2020-09" db="EMBL/GenBank/DDBJ databases">
        <authorList>
            <person name="Sun Q."/>
            <person name="Kim S."/>
        </authorList>
    </citation>
    <scope>NUCLEOTIDE SEQUENCE</scope>
    <source>
        <strain evidence="6">KCTC 32422</strain>
    </source>
</reference>
<feature type="transmembrane region" description="Helical" evidence="4">
    <location>
        <begin position="346"/>
        <end position="369"/>
    </location>
</feature>
<feature type="transmembrane region" description="Helical" evidence="4">
    <location>
        <begin position="174"/>
        <end position="194"/>
    </location>
</feature>
<sequence>MARWLPAATGEWREGWRIVLGCALASATGVALLFFTFSLFLLPLAAELNVTRGQLGIVQALIITAALGSPVIGRMTDIYGFRPVYFACTLIVATIQVTTALLGSTIWHMAISIALTGFFSVGSTAVAITRPISAHFRVHRGKALGLVAVGASVTTIFMPPILQEVLDAYSWRGGFIALAAISVCIGIPSVALLLPRNAGRAGSGVGAKSPPPDYGFMKVPDFWFMTLSNVAMSTATAGAVSQMSPMIQEEGISAATAALALSVYAAGQFAGRLGGGWLLDRFEPRRVAFLLTLVPGMGFIVLLLTTGLAPAALFAAAMIGLQQGAELDIFAYFVSRRFEVAKYGTVYGALVGIGWIGNAAGIIGVGLLHDATGSYAIWQAFGAVALLVGALLILPVRLPAREEPA</sequence>
<dbReference type="Pfam" id="PF07690">
    <property type="entry name" value="MFS_1"/>
    <property type="match status" value="1"/>
</dbReference>
<dbReference type="GO" id="GO:0022857">
    <property type="term" value="F:transmembrane transporter activity"/>
    <property type="evidence" value="ECO:0007669"/>
    <property type="project" value="InterPro"/>
</dbReference>
<evidence type="ECO:0000256" key="3">
    <source>
        <dbReference type="ARBA" id="ARBA00023136"/>
    </source>
</evidence>
<keyword evidence="3 4" id="KW-0472">Membrane</keyword>